<dbReference type="Pfam" id="PF07077">
    <property type="entry name" value="DUF1345"/>
    <property type="match status" value="1"/>
</dbReference>
<feature type="transmembrane region" description="Helical" evidence="1">
    <location>
        <begin position="235"/>
        <end position="257"/>
    </location>
</feature>
<sequence length="258" mass="26495">MGERAARLLARARRGLHREVGRSGAAAVLGVLVAVPVARSVDVDLPSSVVEQTVVPMTALAGFQAAYVLLTLLVWGGLVGPALVDAARSMPLRRSVRSTLDGSQPGAGVAVSAASIGLVAAGALMPQAVRAADTASTVFTLVLGLVLVVSAWAAMTTTYAVDYARRHLHADGRGGLVFPDEPVPVVRGVRRPDLPGDGRAFSDYLYLAAAVSTSFGSTDVVVTSRAMRRTVTGHTVVAFAFNTIIITLAVGAVATLAG</sequence>
<reference evidence="2 3" key="1">
    <citation type="journal article" date="2015" name="Stand. Genomic Sci.">
        <title>Genomic Encyclopedia of Bacterial and Archaeal Type Strains, Phase III: the genomes of soil and plant-associated and newly described type strains.</title>
        <authorList>
            <person name="Whitman W.B."/>
            <person name="Woyke T."/>
            <person name="Klenk H.P."/>
            <person name="Zhou Y."/>
            <person name="Lilburn T.G."/>
            <person name="Beck B.J."/>
            <person name="De Vos P."/>
            <person name="Vandamme P."/>
            <person name="Eisen J.A."/>
            <person name="Garrity G."/>
            <person name="Hugenholtz P."/>
            <person name="Kyrpides N.C."/>
        </authorList>
    </citation>
    <scope>NUCLEOTIDE SEQUENCE [LARGE SCALE GENOMIC DNA]</scope>
    <source>
        <strain evidence="2 3">CECT 7306</strain>
    </source>
</reference>
<evidence type="ECO:0000313" key="2">
    <source>
        <dbReference type="EMBL" id="ROP44646.1"/>
    </source>
</evidence>
<dbReference type="AlphaFoldDB" id="A0A3N1HQC4"/>
<keyword evidence="1" id="KW-0812">Transmembrane</keyword>
<dbReference type="InParanoid" id="A0A3N1HQC4"/>
<comment type="caution">
    <text evidence="2">The sequence shown here is derived from an EMBL/GenBank/DDBJ whole genome shotgun (WGS) entry which is preliminary data.</text>
</comment>
<keyword evidence="1" id="KW-0472">Membrane</keyword>
<dbReference type="OrthoDB" id="4312673at2"/>
<organism evidence="2 3">
    <name type="scientific">Pseudokineococcus lusitanus</name>
    <dbReference type="NCBI Taxonomy" id="763993"/>
    <lineage>
        <taxon>Bacteria</taxon>
        <taxon>Bacillati</taxon>
        <taxon>Actinomycetota</taxon>
        <taxon>Actinomycetes</taxon>
        <taxon>Kineosporiales</taxon>
        <taxon>Kineosporiaceae</taxon>
        <taxon>Pseudokineococcus</taxon>
    </lineage>
</organism>
<dbReference type="Proteomes" id="UP000276232">
    <property type="component" value="Unassembled WGS sequence"/>
</dbReference>
<proteinExistence type="predicted"/>
<protein>
    <submittedName>
        <fullName evidence="2">Putative membrane protein</fullName>
    </submittedName>
</protein>
<evidence type="ECO:0000256" key="1">
    <source>
        <dbReference type="SAM" id="Phobius"/>
    </source>
</evidence>
<feature type="transmembrane region" description="Helical" evidence="1">
    <location>
        <begin position="137"/>
        <end position="161"/>
    </location>
</feature>
<keyword evidence="3" id="KW-1185">Reference proteome</keyword>
<accession>A0A3N1HQC4</accession>
<dbReference type="RefSeq" id="WP_123378906.1">
    <property type="nucleotide sequence ID" value="NZ_RJKN01000002.1"/>
</dbReference>
<name>A0A3N1HQC4_9ACTN</name>
<feature type="transmembrane region" description="Helical" evidence="1">
    <location>
        <begin position="105"/>
        <end position="125"/>
    </location>
</feature>
<dbReference type="InterPro" id="IPR009781">
    <property type="entry name" value="DUF1345"/>
</dbReference>
<feature type="transmembrane region" description="Helical" evidence="1">
    <location>
        <begin position="64"/>
        <end position="84"/>
    </location>
</feature>
<evidence type="ECO:0000313" key="3">
    <source>
        <dbReference type="Proteomes" id="UP000276232"/>
    </source>
</evidence>
<dbReference type="EMBL" id="RJKN01000002">
    <property type="protein sequence ID" value="ROP44646.1"/>
    <property type="molecule type" value="Genomic_DNA"/>
</dbReference>
<keyword evidence="1" id="KW-1133">Transmembrane helix</keyword>
<gene>
    <name evidence="2" type="ORF">EDC03_0772</name>
</gene>